<keyword evidence="3" id="KW-1185">Reference proteome</keyword>
<proteinExistence type="inferred from homology"/>
<dbReference type="Proteomes" id="UP000031419">
    <property type="component" value="Unassembled WGS sequence"/>
</dbReference>
<dbReference type="RefSeq" id="WP_029719342.1">
    <property type="nucleotide sequence ID" value="NZ_JAJUIW010000032.1"/>
</dbReference>
<comment type="similarity">
    <text evidence="1">Belongs to the UPF0098 family.</text>
</comment>
<dbReference type="OrthoDB" id="9797506at2"/>
<dbReference type="SUPFAM" id="SSF49777">
    <property type="entry name" value="PEBP-like"/>
    <property type="match status" value="1"/>
</dbReference>
<comment type="caution">
    <text evidence="2">The sequence shown here is derived from an EMBL/GenBank/DDBJ whole genome shotgun (WGS) entry which is preliminary data.</text>
</comment>
<sequence length="181" mass="19546">MSLERPVDPDPYSLLPQVPSFTVTSDDVAHEQPMSQDHAYDGMGANGKNLSPHLRWEGFPENTKSFVVTCFDPDAPIPGGFWHWVLVDVPATVTELPTDAGNRNGSGLPAGAFHVANDMGERAYGGAAPPPGDRPHRYYFAVHAVDVEKLGVDENASPAVVSFNLAFHTLARAVLAPTYQH</sequence>
<protein>
    <submittedName>
        <fullName evidence="2">PEBP family protein</fullName>
    </submittedName>
</protein>
<dbReference type="EMBL" id="JNVU01000025">
    <property type="protein sequence ID" value="KEI44355.1"/>
    <property type="molecule type" value="Genomic_DNA"/>
</dbReference>
<evidence type="ECO:0000256" key="1">
    <source>
        <dbReference type="ARBA" id="ARBA00007120"/>
    </source>
</evidence>
<accession>A0A073AY78</accession>
<dbReference type="eggNOG" id="COG1881">
    <property type="taxonomic scope" value="Bacteria"/>
</dbReference>
<organism evidence="2 3">
    <name type="scientific">Saccharopolyspora rectivirgula</name>
    <dbReference type="NCBI Taxonomy" id="28042"/>
    <lineage>
        <taxon>Bacteria</taxon>
        <taxon>Bacillati</taxon>
        <taxon>Actinomycetota</taxon>
        <taxon>Actinomycetes</taxon>
        <taxon>Pseudonocardiales</taxon>
        <taxon>Pseudonocardiaceae</taxon>
        <taxon>Saccharopolyspora</taxon>
    </lineage>
</organism>
<evidence type="ECO:0000313" key="3">
    <source>
        <dbReference type="Proteomes" id="UP000031419"/>
    </source>
</evidence>
<evidence type="ECO:0000313" key="2">
    <source>
        <dbReference type="EMBL" id="KEI44355.1"/>
    </source>
</evidence>
<dbReference type="InterPro" id="IPR005247">
    <property type="entry name" value="YbhB_YbcL/LppC-like"/>
</dbReference>
<dbReference type="Pfam" id="PF01161">
    <property type="entry name" value="PBP"/>
    <property type="match status" value="1"/>
</dbReference>
<gene>
    <name evidence="2" type="ORF">GU90_09205</name>
</gene>
<name>A0A073AY78_9PSEU</name>
<dbReference type="InterPro" id="IPR036610">
    <property type="entry name" value="PEBP-like_sf"/>
</dbReference>
<dbReference type="AlphaFoldDB" id="A0A073AY78"/>
<dbReference type="PANTHER" id="PTHR30289">
    <property type="entry name" value="UNCHARACTERIZED PROTEIN YBCL-RELATED"/>
    <property type="match status" value="1"/>
</dbReference>
<dbReference type="NCBIfam" id="TIGR00481">
    <property type="entry name" value="YbhB/YbcL family Raf kinase inhibitor-like protein"/>
    <property type="match status" value="1"/>
</dbReference>
<dbReference type="STRING" id="28042.GU90_09205"/>
<dbReference type="CDD" id="cd00865">
    <property type="entry name" value="PEBP_bact_arch"/>
    <property type="match status" value="1"/>
</dbReference>
<reference evidence="2 3" key="1">
    <citation type="submission" date="2014-06" db="EMBL/GenBank/DDBJ databases">
        <title>Saccharopolyspora rectivirgula DSM-43113 Genome sequencing.</title>
        <authorList>
            <person name="Barrera C."/>
            <person name="Millon L."/>
            <person name="Rognon B."/>
            <person name="Zaugg C."/>
            <person name="Monod M."/>
        </authorList>
    </citation>
    <scope>NUCLEOTIDE SEQUENCE [LARGE SCALE GENOMIC DNA]</scope>
    <source>
        <strain evidence="2 3">DSM 43113</strain>
    </source>
</reference>
<dbReference type="PANTHER" id="PTHR30289:SF1">
    <property type="entry name" value="PEBP (PHOSPHATIDYLETHANOLAMINE-BINDING PROTEIN) FAMILY PROTEIN"/>
    <property type="match status" value="1"/>
</dbReference>
<dbReference type="InterPro" id="IPR008914">
    <property type="entry name" value="PEBP"/>
</dbReference>
<dbReference type="Gene3D" id="3.90.280.10">
    <property type="entry name" value="PEBP-like"/>
    <property type="match status" value="1"/>
</dbReference>